<organism evidence="2 3">
    <name type="scientific">Scleroderma citrinum Foug A</name>
    <dbReference type="NCBI Taxonomy" id="1036808"/>
    <lineage>
        <taxon>Eukaryota</taxon>
        <taxon>Fungi</taxon>
        <taxon>Dikarya</taxon>
        <taxon>Basidiomycota</taxon>
        <taxon>Agaricomycotina</taxon>
        <taxon>Agaricomycetes</taxon>
        <taxon>Agaricomycetidae</taxon>
        <taxon>Boletales</taxon>
        <taxon>Sclerodermatineae</taxon>
        <taxon>Sclerodermataceae</taxon>
        <taxon>Scleroderma</taxon>
    </lineage>
</organism>
<dbReference type="AlphaFoldDB" id="A0A0C3DCS8"/>
<gene>
    <name evidence="2" type="ORF">SCLCIDRAFT_17760</name>
</gene>
<accession>A0A0C3DCS8</accession>
<proteinExistence type="predicted"/>
<feature type="signal peptide" evidence="1">
    <location>
        <begin position="1"/>
        <end position="22"/>
    </location>
</feature>
<dbReference type="Proteomes" id="UP000053989">
    <property type="component" value="Unassembled WGS sequence"/>
</dbReference>
<evidence type="ECO:0000313" key="2">
    <source>
        <dbReference type="EMBL" id="KIM54199.1"/>
    </source>
</evidence>
<keyword evidence="1" id="KW-0732">Signal</keyword>
<dbReference type="HOGENOM" id="CLU_042825_0_0_1"/>
<protein>
    <submittedName>
        <fullName evidence="2">Uncharacterized protein</fullName>
    </submittedName>
</protein>
<evidence type="ECO:0000256" key="1">
    <source>
        <dbReference type="SAM" id="SignalP"/>
    </source>
</evidence>
<name>A0A0C3DCS8_9AGAM</name>
<dbReference type="EMBL" id="KN822160">
    <property type="protein sequence ID" value="KIM54199.1"/>
    <property type="molecule type" value="Genomic_DNA"/>
</dbReference>
<feature type="chain" id="PRO_5002163389" evidence="1">
    <location>
        <begin position="23"/>
        <end position="384"/>
    </location>
</feature>
<dbReference type="OrthoDB" id="2647171at2759"/>
<evidence type="ECO:0000313" key="3">
    <source>
        <dbReference type="Proteomes" id="UP000053989"/>
    </source>
</evidence>
<reference evidence="3" key="2">
    <citation type="submission" date="2015-01" db="EMBL/GenBank/DDBJ databases">
        <title>Evolutionary Origins and Diversification of the Mycorrhizal Mutualists.</title>
        <authorList>
            <consortium name="DOE Joint Genome Institute"/>
            <consortium name="Mycorrhizal Genomics Consortium"/>
            <person name="Kohler A."/>
            <person name="Kuo A."/>
            <person name="Nagy L.G."/>
            <person name="Floudas D."/>
            <person name="Copeland A."/>
            <person name="Barry K.W."/>
            <person name="Cichocki N."/>
            <person name="Veneault-Fourrey C."/>
            <person name="LaButti K."/>
            <person name="Lindquist E.A."/>
            <person name="Lipzen A."/>
            <person name="Lundell T."/>
            <person name="Morin E."/>
            <person name="Murat C."/>
            <person name="Riley R."/>
            <person name="Ohm R."/>
            <person name="Sun H."/>
            <person name="Tunlid A."/>
            <person name="Henrissat B."/>
            <person name="Grigoriev I.V."/>
            <person name="Hibbett D.S."/>
            <person name="Martin F."/>
        </authorList>
    </citation>
    <scope>NUCLEOTIDE SEQUENCE [LARGE SCALE GENOMIC DNA]</scope>
    <source>
        <strain evidence="3">Foug A</strain>
    </source>
</reference>
<sequence length="384" mass="40839">MHCKRLFPVSAAAASLLSSVLAFQPGADYGLAKTTNLYNCSGSFPTSNVTATNSADTLPQIEPSSGAGWELWDFFMHGTFPIILRWSQGDQSQCDAAPVIGNIDVVILDVNGTNVRSTVTGPLTYKDGDVKVISIGDNTIQWDAAAQWYNVTLCVDGYSLVLNTFQAMLDTFHPNVGKYNGRLSSVGDPGVFGSVPIPRGHSSGYLATPDQQNITLDGLTVLTHTFSQKALPPYINGYTAAVVWGYSRAFYDTHIFFQIDEANGTVHEAAYLGRAIPVPGSTDIFQSTSVTYAVTDDAALYHLSTSGKTINATLPGCPATNNISYSFNLTTGSVLGEFTDMGGGKTTYYTLNGTTLAPFGGIAVNGTVAGVFEVSHERLSVSLQ</sequence>
<reference evidence="2 3" key="1">
    <citation type="submission" date="2014-04" db="EMBL/GenBank/DDBJ databases">
        <authorList>
            <consortium name="DOE Joint Genome Institute"/>
            <person name="Kuo A."/>
            <person name="Kohler A."/>
            <person name="Nagy L.G."/>
            <person name="Floudas D."/>
            <person name="Copeland A."/>
            <person name="Barry K.W."/>
            <person name="Cichocki N."/>
            <person name="Veneault-Fourrey C."/>
            <person name="LaButti K."/>
            <person name="Lindquist E.A."/>
            <person name="Lipzen A."/>
            <person name="Lundell T."/>
            <person name="Morin E."/>
            <person name="Murat C."/>
            <person name="Sun H."/>
            <person name="Tunlid A."/>
            <person name="Henrissat B."/>
            <person name="Grigoriev I.V."/>
            <person name="Hibbett D.S."/>
            <person name="Martin F."/>
            <person name="Nordberg H.P."/>
            <person name="Cantor M.N."/>
            <person name="Hua S.X."/>
        </authorList>
    </citation>
    <scope>NUCLEOTIDE SEQUENCE [LARGE SCALE GENOMIC DNA]</scope>
    <source>
        <strain evidence="2 3">Foug A</strain>
    </source>
</reference>
<dbReference type="InParanoid" id="A0A0C3DCS8"/>
<keyword evidence="3" id="KW-1185">Reference proteome</keyword>